<feature type="chain" id="PRO_5028948955" evidence="1">
    <location>
        <begin position="29"/>
        <end position="333"/>
    </location>
</feature>
<dbReference type="Proteomes" id="UP000480684">
    <property type="component" value="Unassembled WGS sequence"/>
</dbReference>
<name>A0A7C9QSZ9_9PROT</name>
<dbReference type="Gene3D" id="1.10.8.350">
    <property type="entry name" value="Bacterial muramidase"/>
    <property type="match status" value="1"/>
</dbReference>
<dbReference type="PANTHER" id="PTHR30163:SF8">
    <property type="entry name" value="LYTIC MUREIN TRANSGLYCOSYLASE"/>
    <property type="match status" value="1"/>
</dbReference>
<dbReference type="CDD" id="cd13399">
    <property type="entry name" value="Slt35-like"/>
    <property type="match status" value="1"/>
</dbReference>
<gene>
    <name evidence="3" type="ORF">G4223_07025</name>
</gene>
<keyword evidence="1" id="KW-0732">Signal</keyword>
<dbReference type="InterPro" id="IPR031304">
    <property type="entry name" value="SLT_2"/>
</dbReference>
<dbReference type="GO" id="GO:0009253">
    <property type="term" value="P:peptidoglycan catabolic process"/>
    <property type="evidence" value="ECO:0007669"/>
    <property type="project" value="TreeGrafter"/>
</dbReference>
<dbReference type="EMBL" id="JAAIYP010000034">
    <property type="protein sequence ID" value="NFV79860.1"/>
    <property type="molecule type" value="Genomic_DNA"/>
</dbReference>
<evidence type="ECO:0000256" key="1">
    <source>
        <dbReference type="SAM" id="SignalP"/>
    </source>
</evidence>
<dbReference type="SUPFAM" id="SSF53955">
    <property type="entry name" value="Lysozyme-like"/>
    <property type="match status" value="1"/>
</dbReference>
<dbReference type="InterPro" id="IPR043426">
    <property type="entry name" value="MltB-like"/>
</dbReference>
<feature type="signal peptide" evidence="1">
    <location>
        <begin position="1"/>
        <end position="28"/>
    </location>
</feature>
<comment type="caution">
    <text evidence="3">The sequence shown here is derived from an EMBL/GenBank/DDBJ whole genome shotgun (WGS) entry which is preliminary data.</text>
</comment>
<feature type="domain" description="Transglycosylase SLT" evidence="2">
    <location>
        <begin position="37"/>
        <end position="328"/>
    </location>
</feature>
<keyword evidence="4" id="KW-1185">Reference proteome</keyword>
<evidence type="ECO:0000259" key="2">
    <source>
        <dbReference type="Pfam" id="PF13406"/>
    </source>
</evidence>
<dbReference type="GO" id="GO:0008933">
    <property type="term" value="F:peptidoglycan lytic transglycosylase activity"/>
    <property type="evidence" value="ECO:0007669"/>
    <property type="project" value="TreeGrafter"/>
</dbReference>
<sequence length="333" mass="36203">MLKARTIRGILVGGAAFAMQASAGLAHAQDATPKPDFQTFLRGVEADAVARGIRPQTAAEALTGVEHIDRVIELDRKQPEFTFTLQDYLARVVSKQKVEKGRRMMAENRALLTAIGKKYGVQPKYVVALWGIETDYGRVTGGYSVVSALATLAYDGRRSSYFRGELMNALSVIDGGHITAQSMRGSWAGAMGQCQFMPSSFLKFAEDWDGDGRRDIWGTRADVLASAANYLAQSGWKGNETWGRPVKLPGNFSPRLIGLDQKQAVTEWGRLGVRAINGKPLPKSSVEGSIIRPDNGGGAAFLVYDNFRTTMKWNRSTSFALAVGHLAEKIGGK</sequence>
<dbReference type="InterPro" id="IPR011970">
    <property type="entry name" value="MltB_2"/>
</dbReference>
<accession>A0A7C9QSZ9</accession>
<dbReference type="PANTHER" id="PTHR30163">
    <property type="entry name" value="MEMBRANE-BOUND LYTIC MUREIN TRANSGLYCOSYLASE B"/>
    <property type="match status" value="1"/>
</dbReference>
<dbReference type="FunFam" id="1.10.8.350:FF:000001">
    <property type="entry name" value="Lytic murein transglycosylase B"/>
    <property type="match status" value="1"/>
</dbReference>
<evidence type="ECO:0000313" key="3">
    <source>
        <dbReference type="EMBL" id="NFV79860.1"/>
    </source>
</evidence>
<dbReference type="InterPro" id="IPR023346">
    <property type="entry name" value="Lysozyme-like_dom_sf"/>
</dbReference>
<evidence type="ECO:0000313" key="4">
    <source>
        <dbReference type="Proteomes" id="UP000480684"/>
    </source>
</evidence>
<dbReference type="AlphaFoldDB" id="A0A7C9QSZ9"/>
<dbReference type="Pfam" id="PF13406">
    <property type="entry name" value="SLT_2"/>
    <property type="match status" value="1"/>
</dbReference>
<protein>
    <submittedName>
        <fullName evidence="3">Lytic murein transglycosylase</fullName>
    </submittedName>
</protein>
<dbReference type="Gene3D" id="1.10.530.10">
    <property type="match status" value="1"/>
</dbReference>
<organism evidence="3 4">
    <name type="scientific">Magnetospirillum aberrantis SpK</name>
    <dbReference type="NCBI Taxonomy" id="908842"/>
    <lineage>
        <taxon>Bacteria</taxon>
        <taxon>Pseudomonadati</taxon>
        <taxon>Pseudomonadota</taxon>
        <taxon>Alphaproteobacteria</taxon>
        <taxon>Rhodospirillales</taxon>
        <taxon>Rhodospirillaceae</taxon>
        <taxon>Magnetospirillum</taxon>
    </lineage>
</organism>
<reference evidence="3 4" key="1">
    <citation type="submission" date="2020-02" db="EMBL/GenBank/DDBJ databases">
        <authorList>
            <person name="Dziuba M."/>
            <person name="Kuznetsov B."/>
            <person name="Mardanov A."/>
            <person name="Ravin N."/>
            <person name="Grouzdev D."/>
        </authorList>
    </citation>
    <scope>NUCLEOTIDE SEQUENCE [LARGE SCALE GENOMIC DNA]</scope>
    <source>
        <strain evidence="3 4">SpK</strain>
    </source>
</reference>
<proteinExistence type="predicted"/>
<dbReference type="NCBIfam" id="TIGR02283">
    <property type="entry name" value="MltB_2"/>
    <property type="match status" value="1"/>
</dbReference>